<dbReference type="EMBL" id="BK015083">
    <property type="protein sequence ID" value="DAD90359.1"/>
    <property type="molecule type" value="Genomic_DNA"/>
</dbReference>
<name>A0A8S5N7M3_9CAUD</name>
<sequence>MLGKDVRWLIFYIKKTAHSKKYSCNLTDLQRYG</sequence>
<reference evidence="1" key="1">
    <citation type="journal article" date="2021" name="Proc. Natl. Acad. Sci. U.S.A.">
        <title>A Catalog of Tens of Thousands of Viruses from Human Metagenomes Reveals Hidden Associations with Chronic Diseases.</title>
        <authorList>
            <person name="Tisza M.J."/>
            <person name="Buck C.B."/>
        </authorList>
    </citation>
    <scope>NUCLEOTIDE SEQUENCE</scope>
    <source>
        <strain evidence="1">Ct7K12</strain>
    </source>
</reference>
<accession>A0A8S5N7M3</accession>
<protein>
    <submittedName>
        <fullName evidence="1">Uncharacterized protein</fullName>
    </submittedName>
</protein>
<proteinExistence type="predicted"/>
<evidence type="ECO:0000313" key="1">
    <source>
        <dbReference type="EMBL" id="DAD90359.1"/>
    </source>
</evidence>
<organism evidence="1">
    <name type="scientific">Podoviridae sp. ct7K12</name>
    <dbReference type="NCBI Taxonomy" id="2826540"/>
    <lineage>
        <taxon>Viruses</taxon>
        <taxon>Duplodnaviria</taxon>
        <taxon>Heunggongvirae</taxon>
        <taxon>Uroviricota</taxon>
        <taxon>Caudoviricetes</taxon>
    </lineage>
</organism>